<evidence type="ECO:0000256" key="4">
    <source>
        <dbReference type="ARBA" id="ARBA00023157"/>
    </source>
</evidence>
<evidence type="ECO:0000256" key="2">
    <source>
        <dbReference type="ARBA" id="ARBA00022729"/>
    </source>
</evidence>
<proteinExistence type="inferred from homology"/>
<feature type="compositionally biased region" description="Low complexity" evidence="9">
    <location>
        <begin position="195"/>
        <end position="219"/>
    </location>
</feature>
<dbReference type="AlphaFoldDB" id="A0A9J6EKK8"/>
<organism evidence="11 12">
    <name type="scientific">Rhipicephalus microplus</name>
    <name type="common">Cattle tick</name>
    <name type="synonym">Boophilus microplus</name>
    <dbReference type="NCBI Taxonomy" id="6941"/>
    <lineage>
        <taxon>Eukaryota</taxon>
        <taxon>Metazoa</taxon>
        <taxon>Ecdysozoa</taxon>
        <taxon>Arthropoda</taxon>
        <taxon>Chelicerata</taxon>
        <taxon>Arachnida</taxon>
        <taxon>Acari</taxon>
        <taxon>Parasitiformes</taxon>
        <taxon>Ixodida</taxon>
        <taxon>Ixodoidea</taxon>
        <taxon>Ixodidae</taxon>
        <taxon>Rhipicephalinae</taxon>
        <taxon>Rhipicephalus</taxon>
        <taxon>Boophilus</taxon>
    </lineage>
</organism>
<keyword evidence="8" id="KW-0175">Coiled coil</keyword>
<dbReference type="InterPro" id="IPR008972">
    <property type="entry name" value="Cupredoxin"/>
</dbReference>
<comment type="subcellular location">
    <subcellularLocation>
        <location evidence="1">Membrane</location>
    </subcellularLocation>
</comment>
<evidence type="ECO:0000256" key="7">
    <source>
        <dbReference type="RuleBase" id="RU004375"/>
    </source>
</evidence>
<evidence type="ECO:0000256" key="3">
    <source>
        <dbReference type="ARBA" id="ARBA00023136"/>
    </source>
</evidence>
<dbReference type="VEuPathDB" id="VectorBase:LOC119161576"/>
<dbReference type="InterPro" id="IPR057251">
    <property type="entry name" value="FP_C"/>
</dbReference>
<evidence type="ECO:0000256" key="6">
    <source>
        <dbReference type="PROSITE-ProRule" id="PRU00884"/>
    </source>
</evidence>
<dbReference type="PRINTS" id="PR01347">
    <property type="entry name" value="EPHRIN"/>
</dbReference>
<reference evidence="11" key="1">
    <citation type="journal article" date="2020" name="Cell">
        <title>Large-Scale Comparative Analyses of Tick Genomes Elucidate Their Genetic Diversity and Vector Capacities.</title>
        <authorList>
            <consortium name="Tick Genome and Microbiome Consortium (TIGMIC)"/>
            <person name="Jia N."/>
            <person name="Wang J."/>
            <person name="Shi W."/>
            <person name="Du L."/>
            <person name="Sun Y."/>
            <person name="Zhan W."/>
            <person name="Jiang J.F."/>
            <person name="Wang Q."/>
            <person name="Zhang B."/>
            <person name="Ji P."/>
            <person name="Bell-Sakyi L."/>
            <person name="Cui X.M."/>
            <person name="Yuan T.T."/>
            <person name="Jiang B.G."/>
            <person name="Yang W.F."/>
            <person name="Lam T.T."/>
            <person name="Chang Q.C."/>
            <person name="Ding S.J."/>
            <person name="Wang X.J."/>
            <person name="Zhu J.G."/>
            <person name="Ruan X.D."/>
            <person name="Zhao L."/>
            <person name="Wei J.T."/>
            <person name="Ye R.Z."/>
            <person name="Que T.C."/>
            <person name="Du C.H."/>
            <person name="Zhou Y.H."/>
            <person name="Cheng J.X."/>
            <person name="Dai P.F."/>
            <person name="Guo W.B."/>
            <person name="Han X.H."/>
            <person name="Huang E.J."/>
            <person name="Li L.F."/>
            <person name="Wei W."/>
            <person name="Gao Y.C."/>
            <person name="Liu J.Z."/>
            <person name="Shao H.Z."/>
            <person name="Wang X."/>
            <person name="Wang C.C."/>
            <person name="Yang T.C."/>
            <person name="Huo Q.B."/>
            <person name="Li W."/>
            <person name="Chen H.Y."/>
            <person name="Chen S.E."/>
            <person name="Zhou L.G."/>
            <person name="Ni X.B."/>
            <person name="Tian J.H."/>
            <person name="Sheng Y."/>
            <person name="Liu T."/>
            <person name="Pan Y.S."/>
            <person name="Xia L.Y."/>
            <person name="Li J."/>
            <person name="Zhao F."/>
            <person name="Cao W.C."/>
        </authorList>
    </citation>
    <scope>NUCLEOTIDE SEQUENCE</scope>
    <source>
        <strain evidence="11">Rmic-2018</strain>
    </source>
</reference>
<dbReference type="VEuPathDB" id="VectorBase:LOC119181114"/>
<dbReference type="SUPFAM" id="SSF49503">
    <property type="entry name" value="Cupredoxins"/>
    <property type="match status" value="1"/>
</dbReference>
<dbReference type="CDD" id="cd02675">
    <property type="entry name" value="Ephrin_ectodomain"/>
    <property type="match status" value="1"/>
</dbReference>
<evidence type="ECO:0000313" key="12">
    <source>
        <dbReference type="Proteomes" id="UP000821866"/>
    </source>
</evidence>
<evidence type="ECO:0000256" key="9">
    <source>
        <dbReference type="SAM" id="MobiDB-lite"/>
    </source>
</evidence>
<feature type="coiled-coil region" evidence="8">
    <location>
        <begin position="508"/>
        <end position="554"/>
    </location>
</feature>
<evidence type="ECO:0000313" key="11">
    <source>
        <dbReference type="EMBL" id="KAH8035035.1"/>
    </source>
</evidence>
<dbReference type="Gene3D" id="2.60.40.420">
    <property type="entry name" value="Cupredoxins - blue copper proteins"/>
    <property type="match status" value="1"/>
</dbReference>
<dbReference type="EMBL" id="JABSTU010000003">
    <property type="protein sequence ID" value="KAH8035035.1"/>
    <property type="molecule type" value="Genomic_DNA"/>
</dbReference>
<evidence type="ECO:0000256" key="5">
    <source>
        <dbReference type="ARBA" id="ARBA00023180"/>
    </source>
</evidence>
<accession>A0A9J6EKK8</accession>
<keyword evidence="2" id="KW-0732">Signal</keyword>
<keyword evidence="4" id="KW-1015">Disulfide bond</keyword>
<dbReference type="InterPro" id="IPR001799">
    <property type="entry name" value="Ephrin_RBD"/>
</dbReference>
<dbReference type="Proteomes" id="UP000821866">
    <property type="component" value="Chromosome 11"/>
</dbReference>
<feature type="region of interest" description="Disordered" evidence="9">
    <location>
        <begin position="195"/>
        <end position="273"/>
    </location>
</feature>
<feature type="compositionally biased region" description="Low complexity" evidence="9">
    <location>
        <begin position="238"/>
        <end position="251"/>
    </location>
</feature>
<keyword evidence="12" id="KW-1185">Reference proteome</keyword>
<name>A0A9J6EKK8_RHIMP</name>
<dbReference type="GO" id="GO:0046875">
    <property type="term" value="F:ephrin receptor binding"/>
    <property type="evidence" value="ECO:0007669"/>
    <property type="project" value="TreeGrafter"/>
</dbReference>
<feature type="domain" description="Ephrin RBD" evidence="10">
    <location>
        <begin position="54"/>
        <end position="190"/>
    </location>
</feature>
<dbReference type="GO" id="GO:0005886">
    <property type="term" value="C:plasma membrane"/>
    <property type="evidence" value="ECO:0007669"/>
    <property type="project" value="TreeGrafter"/>
</dbReference>
<dbReference type="PANTHER" id="PTHR11304">
    <property type="entry name" value="EPHRIN"/>
    <property type="match status" value="1"/>
</dbReference>
<reference evidence="11" key="2">
    <citation type="submission" date="2021-09" db="EMBL/GenBank/DDBJ databases">
        <authorList>
            <person name="Jia N."/>
            <person name="Wang J."/>
            <person name="Shi W."/>
            <person name="Du L."/>
            <person name="Sun Y."/>
            <person name="Zhan W."/>
            <person name="Jiang J."/>
            <person name="Wang Q."/>
            <person name="Zhang B."/>
            <person name="Ji P."/>
            <person name="Sakyi L.B."/>
            <person name="Cui X."/>
            <person name="Yuan T."/>
            <person name="Jiang B."/>
            <person name="Yang W."/>
            <person name="Lam T.T.-Y."/>
            <person name="Chang Q."/>
            <person name="Ding S."/>
            <person name="Wang X."/>
            <person name="Zhu J."/>
            <person name="Ruan X."/>
            <person name="Zhao L."/>
            <person name="Wei J."/>
            <person name="Que T."/>
            <person name="Du C."/>
            <person name="Cheng J."/>
            <person name="Dai P."/>
            <person name="Han X."/>
            <person name="Huang E."/>
            <person name="Gao Y."/>
            <person name="Liu J."/>
            <person name="Shao H."/>
            <person name="Ye R."/>
            <person name="Li L."/>
            <person name="Wei W."/>
            <person name="Wang X."/>
            <person name="Wang C."/>
            <person name="Huo Q."/>
            <person name="Li W."/>
            <person name="Guo W."/>
            <person name="Chen H."/>
            <person name="Chen S."/>
            <person name="Zhou L."/>
            <person name="Zhou L."/>
            <person name="Ni X."/>
            <person name="Tian J."/>
            <person name="Zhou Y."/>
            <person name="Sheng Y."/>
            <person name="Liu T."/>
            <person name="Pan Y."/>
            <person name="Xia L."/>
            <person name="Li J."/>
            <person name="Zhao F."/>
            <person name="Cao W."/>
        </authorList>
    </citation>
    <scope>NUCLEOTIDE SEQUENCE</scope>
    <source>
        <strain evidence="11">Rmic-2018</strain>
        <tissue evidence="11">Larvae</tissue>
    </source>
</reference>
<sequence>MRRNPLSVSRANIRTLTQSVCVMGLSVSRHRQRAVGFAAAKPNRRDITPSPASLEAVRFRIDNTDHIIDVNKGNIPFEYDQVNIICPVYRTGTQEEDVERYIIYNVSKEEYDSCRITNPTPRIIAVCDKPHQLMYFTITFRSFTPQPGGLEFRPGQDYYFISTSTGSEEGLHQRIGGRCATHNMKVIFKVCCDPSKSTTSRPRSTTTSTALPPAVPSSVPRDELSSDRRRPWATNATRPVLPAGPAARPRAPWLPPTAVPEESPLPPPRRWPVFPPRPPPHRPIKTYDVPVADGKQSSKKTADLFASATPKIICSHVKEKAEMSSLFVHEEEHCTSNYPHQGGFLSLDCEFSHLAHARENQVRPRKYSSPCFMQDDVPQGAVFHLPTSANCVLSDLSSKICNDSLGATPKHASRPRSGLCLLNGCSGWSETTFKTKGESGRRAWRCAACRSSKAKSGEKTSMDSELTICLADITRRLDALAGLPAQVGEIKVSIQLLSQKYDDILNCQAKQEKDISSLNRRVGKLEADCTSSDIQQLKATVNDLEFRSRRLNIEVHGIRVTPDENLLCKLNDVAKIANLPELTGNDIAAIHRLPAKPNKTPGIIVRFAQQSIRDKWLGRRKALRDASNVSITENMTQQNRELLRNAKDWAQNNGYRFSWHCNGKILVRKREGDSAVVIRRLGDLDKL</sequence>
<dbReference type="Pfam" id="PF00812">
    <property type="entry name" value="Ephrin"/>
    <property type="match status" value="1"/>
</dbReference>
<dbReference type="PROSITE" id="PS51551">
    <property type="entry name" value="EPHRIN_RBD_2"/>
    <property type="match status" value="1"/>
</dbReference>
<feature type="compositionally biased region" description="Pro residues" evidence="9">
    <location>
        <begin position="252"/>
        <end position="273"/>
    </location>
</feature>
<dbReference type="InterPro" id="IPR031328">
    <property type="entry name" value="Ephrin"/>
</dbReference>
<comment type="similarity">
    <text evidence="6 7">Belongs to the ephrin family.</text>
</comment>
<dbReference type="GO" id="GO:0007411">
    <property type="term" value="P:axon guidance"/>
    <property type="evidence" value="ECO:0007669"/>
    <property type="project" value="TreeGrafter"/>
</dbReference>
<feature type="compositionally biased region" description="Basic and acidic residues" evidence="9">
    <location>
        <begin position="220"/>
        <end position="230"/>
    </location>
</feature>
<protein>
    <recommendedName>
        <fullName evidence="10">Ephrin RBD domain-containing protein</fullName>
    </recommendedName>
</protein>
<gene>
    <name evidence="11" type="ORF">HPB51_003876</name>
</gene>
<keyword evidence="5" id="KW-0325">Glycoprotein</keyword>
<evidence type="ECO:0000259" key="10">
    <source>
        <dbReference type="PROSITE" id="PS51551"/>
    </source>
</evidence>
<comment type="caution">
    <text evidence="11">The sequence shown here is derived from an EMBL/GenBank/DDBJ whole genome shotgun (WGS) entry which is preliminary data.</text>
</comment>
<keyword evidence="3 7" id="KW-0472">Membrane</keyword>
<dbReference type="Pfam" id="PF25298">
    <property type="entry name" value="Baculo_FP_2nd"/>
    <property type="match status" value="1"/>
</dbReference>
<evidence type="ECO:0000256" key="1">
    <source>
        <dbReference type="ARBA" id="ARBA00004370"/>
    </source>
</evidence>
<dbReference type="PANTHER" id="PTHR11304:SF29">
    <property type="entry name" value="EPHRIN"/>
    <property type="match status" value="1"/>
</dbReference>
<evidence type="ECO:0000256" key="8">
    <source>
        <dbReference type="SAM" id="Coils"/>
    </source>
</evidence>
<dbReference type="GO" id="GO:0048013">
    <property type="term" value="P:ephrin receptor signaling pathway"/>
    <property type="evidence" value="ECO:0007669"/>
    <property type="project" value="TreeGrafter"/>
</dbReference>
<comment type="caution">
    <text evidence="6">Lacks conserved residue(s) required for the propagation of feature annotation.</text>
</comment>